<dbReference type="HOGENOM" id="CLU_032593_0_0_1"/>
<keyword evidence="2" id="KW-0813">Transport</keyword>
<evidence type="ECO:0000256" key="1">
    <source>
        <dbReference type="ARBA" id="ARBA00004567"/>
    </source>
</evidence>
<dbReference type="STRING" id="7719.ENSCINP00000005412"/>
<feature type="region of interest" description="Disordered" evidence="10">
    <location>
        <begin position="43"/>
        <end position="63"/>
    </location>
</feature>
<evidence type="ECO:0000256" key="5">
    <source>
        <dbReference type="ARBA" id="ARBA00022927"/>
    </source>
</evidence>
<dbReference type="AlphaFoldDB" id="F6YDH8"/>
<feature type="region of interest" description="Disordered" evidence="10">
    <location>
        <begin position="101"/>
        <end position="148"/>
    </location>
</feature>
<dbReference type="PANTHER" id="PTHR23138:SF141">
    <property type="entry name" value="NUCLEAR PORE COMPLEX PROTEIN NUP50"/>
    <property type="match status" value="1"/>
</dbReference>
<reference evidence="12" key="3">
    <citation type="submission" date="2025-09" db="UniProtKB">
        <authorList>
            <consortium name="Ensembl"/>
        </authorList>
    </citation>
    <scope>IDENTIFICATION</scope>
</reference>
<proteinExistence type="predicted"/>
<organism evidence="12 13">
    <name type="scientific">Ciona intestinalis</name>
    <name type="common">Transparent sea squirt</name>
    <name type="synonym">Ascidia intestinalis</name>
    <dbReference type="NCBI Taxonomy" id="7719"/>
    <lineage>
        <taxon>Eukaryota</taxon>
        <taxon>Metazoa</taxon>
        <taxon>Chordata</taxon>
        <taxon>Tunicata</taxon>
        <taxon>Ascidiacea</taxon>
        <taxon>Phlebobranchia</taxon>
        <taxon>Cionidae</taxon>
        <taxon>Ciona</taxon>
    </lineage>
</organism>
<dbReference type="CDD" id="cd13170">
    <property type="entry name" value="RanBD_NUP50"/>
    <property type="match status" value="1"/>
</dbReference>
<name>F6YDH8_CIOIN</name>
<dbReference type="SMART" id="SM00160">
    <property type="entry name" value="RanBD"/>
    <property type="match status" value="1"/>
</dbReference>
<dbReference type="InterPro" id="IPR011993">
    <property type="entry name" value="PH-like_dom_sf"/>
</dbReference>
<feature type="compositionally biased region" description="Basic and acidic residues" evidence="10">
    <location>
        <begin position="1"/>
        <end position="10"/>
    </location>
</feature>
<keyword evidence="5" id="KW-0653">Protein transport</keyword>
<evidence type="ECO:0000313" key="12">
    <source>
        <dbReference type="Ensembl" id="ENSCINP00000005412.3"/>
    </source>
</evidence>
<feature type="compositionally biased region" description="Polar residues" evidence="10">
    <location>
        <begin position="101"/>
        <end position="118"/>
    </location>
</feature>
<feature type="domain" description="RanBD1" evidence="11">
    <location>
        <begin position="329"/>
        <end position="446"/>
    </location>
</feature>
<dbReference type="Gene3D" id="2.30.29.30">
    <property type="entry name" value="Pleckstrin-homology domain (PH domain)/Phosphotyrosine-binding domain (PTB)"/>
    <property type="match status" value="1"/>
</dbReference>
<feature type="compositionally biased region" description="Polar residues" evidence="10">
    <location>
        <begin position="195"/>
        <end position="217"/>
    </location>
</feature>
<dbReference type="SUPFAM" id="SSF50729">
    <property type="entry name" value="PH domain-like"/>
    <property type="match status" value="1"/>
</dbReference>
<dbReference type="Pfam" id="PF08911">
    <property type="entry name" value="NUP50"/>
    <property type="match status" value="1"/>
</dbReference>
<keyword evidence="9" id="KW-0539">Nucleus</keyword>
<feature type="compositionally biased region" description="Basic and acidic residues" evidence="10">
    <location>
        <begin position="122"/>
        <end position="148"/>
    </location>
</feature>
<evidence type="ECO:0000256" key="4">
    <source>
        <dbReference type="ARBA" id="ARBA00022816"/>
    </source>
</evidence>
<protein>
    <recommendedName>
        <fullName evidence="11">RanBD1 domain-containing protein</fullName>
    </recommendedName>
</protein>
<dbReference type="GO" id="GO:0006606">
    <property type="term" value="P:protein import into nucleus"/>
    <property type="evidence" value="ECO:0000318"/>
    <property type="project" value="GO_Central"/>
</dbReference>
<comment type="subcellular location">
    <subcellularLocation>
        <location evidence="1">Nucleus</location>
        <location evidence="1">Nuclear pore complex</location>
    </subcellularLocation>
</comment>
<evidence type="ECO:0000256" key="7">
    <source>
        <dbReference type="ARBA" id="ARBA00023010"/>
    </source>
</evidence>
<keyword evidence="6" id="KW-0007">Acetylation</keyword>
<reference evidence="13" key="1">
    <citation type="journal article" date="2002" name="Science">
        <title>The draft genome of Ciona intestinalis: insights into chordate and vertebrate origins.</title>
        <authorList>
            <person name="Dehal P."/>
            <person name="Satou Y."/>
            <person name="Campbell R.K."/>
            <person name="Chapman J."/>
            <person name="Degnan B."/>
            <person name="De Tomaso A."/>
            <person name="Davidson B."/>
            <person name="Di Gregorio A."/>
            <person name="Gelpke M."/>
            <person name="Goodstein D.M."/>
            <person name="Harafuji N."/>
            <person name="Hastings K.E."/>
            <person name="Ho I."/>
            <person name="Hotta K."/>
            <person name="Huang W."/>
            <person name="Kawashima T."/>
            <person name="Lemaire P."/>
            <person name="Martinez D."/>
            <person name="Meinertzhagen I.A."/>
            <person name="Necula S."/>
            <person name="Nonaka M."/>
            <person name="Putnam N."/>
            <person name="Rash S."/>
            <person name="Saiga H."/>
            <person name="Satake M."/>
            <person name="Terry A."/>
            <person name="Yamada L."/>
            <person name="Wang H.G."/>
            <person name="Awazu S."/>
            <person name="Azumi K."/>
            <person name="Boore J."/>
            <person name="Branno M."/>
            <person name="Chin-Bow S."/>
            <person name="DeSantis R."/>
            <person name="Doyle S."/>
            <person name="Francino P."/>
            <person name="Keys D.N."/>
            <person name="Haga S."/>
            <person name="Hayashi H."/>
            <person name="Hino K."/>
            <person name="Imai K.S."/>
            <person name="Inaba K."/>
            <person name="Kano S."/>
            <person name="Kobayashi K."/>
            <person name="Kobayashi M."/>
            <person name="Lee B.I."/>
            <person name="Makabe K.W."/>
            <person name="Manohar C."/>
            <person name="Matassi G."/>
            <person name="Medina M."/>
            <person name="Mochizuki Y."/>
            <person name="Mount S."/>
            <person name="Morishita T."/>
            <person name="Miura S."/>
            <person name="Nakayama A."/>
            <person name="Nishizaka S."/>
            <person name="Nomoto H."/>
            <person name="Ohta F."/>
            <person name="Oishi K."/>
            <person name="Rigoutsos I."/>
            <person name="Sano M."/>
            <person name="Sasaki A."/>
            <person name="Sasakura Y."/>
            <person name="Shoguchi E."/>
            <person name="Shin-i T."/>
            <person name="Spagnuolo A."/>
            <person name="Stainier D."/>
            <person name="Suzuki M.M."/>
            <person name="Tassy O."/>
            <person name="Takatori N."/>
            <person name="Tokuoka M."/>
            <person name="Yagi K."/>
            <person name="Yoshizaki F."/>
            <person name="Wada S."/>
            <person name="Zhang C."/>
            <person name="Hyatt P.D."/>
            <person name="Larimer F."/>
            <person name="Detter C."/>
            <person name="Doggett N."/>
            <person name="Glavina T."/>
            <person name="Hawkins T."/>
            <person name="Richardson P."/>
            <person name="Lucas S."/>
            <person name="Kohara Y."/>
            <person name="Levine M."/>
            <person name="Satoh N."/>
            <person name="Rokhsar D.S."/>
        </authorList>
    </citation>
    <scope>NUCLEOTIDE SEQUENCE [LARGE SCALE GENOMIC DNA]</scope>
</reference>
<dbReference type="GO" id="GO:0051028">
    <property type="term" value="P:mRNA transport"/>
    <property type="evidence" value="ECO:0007669"/>
    <property type="project" value="UniProtKB-KW"/>
</dbReference>
<dbReference type="OMA" id="CDWVWEQ"/>
<accession>F6YDH8</accession>
<dbReference type="Ensembl" id="ENSCINT00000005412.3">
    <property type="protein sequence ID" value="ENSCINP00000005412.3"/>
    <property type="gene ID" value="ENSCING00000002656.3"/>
</dbReference>
<dbReference type="GeneTree" id="ENSGT00440000035348"/>
<evidence type="ECO:0000256" key="6">
    <source>
        <dbReference type="ARBA" id="ARBA00022990"/>
    </source>
</evidence>
<evidence type="ECO:0000256" key="10">
    <source>
        <dbReference type="SAM" id="MobiDB-lite"/>
    </source>
</evidence>
<keyword evidence="3" id="KW-0677">Repeat</keyword>
<keyword evidence="7" id="KW-0811">Translocation</keyword>
<dbReference type="PANTHER" id="PTHR23138">
    <property type="entry name" value="RAN BINDING PROTEIN"/>
    <property type="match status" value="1"/>
</dbReference>
<dbReference type="InterPro" id="IPR045255">
    <property type="entry name" value="RanBP1-like"/>
</dbReference>
<evidence type="ECO:0000256" key="9">
    <source>
        <dbReference type="ARBA" id="ARBA00023242"/>
    </source>
</evidence>
<keyword evidence="4" id="KW-0509">mRNA transport</keyword>
<evidence type="ECO:0000256" key="8">
    <source>
        <dbReference type="ARBA" id="ARBA00023132"/>
    </source>
</evidence>
<sequence length="446" mass="47759">MSKRVADKYLTDQNWEEEEEPQEAGVFTPADADVLKGRVFKKARRRVGEKPEGSTGAFSGFGGLKPTGVVGSNGFKGFGSSSGGFGTAGKFTLSSKAGLTTAMQGSNDGKTVESSTSVAKPPAEDKPLETKTNESKPAVKENSGESEYNRHLSALNKSVSQWITDHVVKNPLCDLSPIFKDYQKYLSDIDDKYGSGSQSECDSSQGSAVESSPSSKPTQEKSQAKSYFEIKPITPADTTTLIPTAKSTVTSPPENPLGGFKPSAPSPFKGFGSFASSSKPETTGFTGFQFSSTMVGGSKPVAPDSTVTKPLTTEEEYVPPKNDSQVVTEEDAFYTKKCKLFYMKDGSYTDKGVGHIHLKSVESSSKTQLIIRADTSLGNLLLNILLNPAMPVSKQGKNNVSISCIPNPPVSESEPNKIVPLLIRVKTSDDADELVELLNQKKKESE</sequence>
<evidence type="ECO:0000256" key="3">
    <source>
        <dbReference type="ARBA" id="ARBA00022737"/>
    </source>
</evidence>
<evidence type="ECO:0000313" key="13">
    <source>
        <dbReference type="Proteomes" id="UP000008144"/>
    </source>
</evidence>
<dbReference type="GO" id="GO:0005643">
    <property type="term" value="C:nuclear pore"/>
    <property type="evidence" value="ECO:0007669"/>
    <property type="project" value="UniProtKB-SubCell"/>
</dbReference>
<dbReference type="Proteomes" id="UP000008144">
    <property type="component" value="Unassembled WGS sequence"/>
</dbReference>
<dbReference type="Pfam" id="PF00638">
    <property type="entry name" value="Ran_BP1"/>
    <property type="match status" value="1"/>
</dbReference>
<dbReference type="FunCoup" id="F6YDH8">
    <property type="interactions" value="775"/>
</dbReference>
<dbReference type="InterPro" id="IPR000156">
    <property type="entry name" value="Ran_bind_dom"/>
</dbReference>
<feature type="region of interest" description="Disordered" evidence="10">
    <location>
        <begin position="1"/>
        <end position="24"/>
    </location>
</feature>
<dbReference type="PROSITE" id="PS50196">
    <property type="entry name" value="RANBD1"/>
    <property type="match status" value="1"/>
</dbReference>
<keyword evidence="13" id="KW-1185">Reference proteome</keyword>
<dbReference type="InterPro" id="IPR015007">
    <property type="entry name" value="NUP2/50/61"/>
</dbReference>
<evidence type="ECO:0000259" key="11">
    <source>
        <dbReference type="PROSITE" id="PS50196"/>
    </source>
</evidence>
<feature type="region of interest" description="Disordered" evidence="10">
    <location>
        <begin position="193"/>
        <end position="226"/>
    </location>
</feature>
<reference evidence="12" key="2">
    <citation type="submission" date="2025-08" db="UniProtKB">
        <authorList>
            <consortium name="Ensembl"/>
        </authorList>
    </citation>
    <scope>IDENTIFICATION</scope>
</reference>
<dbReference type="InParanoid" id="F6YDH8"/>
<evidence type="ECO:0000256" key="2">
    <source>
        <dbReference type="ARBA" id="ARBA00022448"/>
    </source>
</evidence>
<keyword evidence="8" id="KW-0906">Nuclear pore complex</keyword>